<organism evidence="3 4">
    <name type="scientific">Pisolithus tinctorius Marx 270</name>
    <dbReference type="NCBI Taxonomy" id="870435"/>
    <lineage>
        <taxon>Eukaryota</taxon>
        <taxon>Fungi</taxon>
        <taxon>Dikarya</taxon>
        <taxon>Basidiomycota</taxon>
        <taxon>Agaricomycotina</taxon>
        <taxon>Agaricomycetes</taxon>
        <taxon>Agaricomycetidae</taxon>
        <taxon>Boletales</taxon>
        <taxon>Sclerodermatineae</taxon>
        <taxon>Pisolithaceae</taxon>
        <taxon>Pisolithus</taxon>
    </lineage>
</organism>
<evidence type="ECO:0000313" key="3">
    <source>
        <dbReference type="EMBL" id="KIO14088.1"/>
    </source>
</evidence>
<reference evidence="3 4" key="1">
    <citation type="submission" date="2014-04" db="EMBL/GenBank/DDBJ databases">
        <authorList>
            <consortium name="DOE Joint Genome Institute"/>
            <person name="Kuo A."/>
            <person name="Kohler A."/>
            <person name="Costa M.D."/>
            <person name="Nagy L.G."/>
            <person name="Floudas D."/>
            <person name="Copeland A."/>
            <person name="Barry K.W."/>
            <person name="Cichocki N."/>
            <person name="Veneault-Fourrey C."/>
            <person name="LaButti K."/>
            <person name="Lindquist E.A."/>
            <person name="Lipzen A."/>
            <person name="Lundell T."/>
            <person name="Morin E."/>
            <person name="Murat C."/>
            <person name="Sun H."/>
            <person name="Tunlid A."/>
            <person name="Henrissat B."/>
            <person name="Grigoriev I.V."/>
            <person name="Hibbett D.S."/>
            <person name="Martin F."/>
            <person name="Nordberg H.P."/>
            <person name="Cantor M.N."/>
            <person name="Hua S.X."/>
        </authorList>
    </citation>
    <scope>NUCLEOTIDE SEQUENCE [LARGE SCALE GENOMIC DNA]</scope>
    <source>
        <strain evidence="3 4">Marx 270</strain>
    </source>
</reference>
<evidence type="ECO:0000256" key="1">
    <source>
        <dbReference type="SAM" id="MobiDB-lite"/>
    </source>
</evidence>
<keyword evidence="2" id="KW-0812">Transmembrane</keyword>
<dbReference type="HOGENOM" id="CLU_188545_1_0_1"/>
<feature type="transmembrane region" description="Helical" evidence="2">
    <location>
        <begin position="12"/>
        <end position="32"/>
    </location>
</feature>
<reference evidence="4" key="2">
    <citation type="submission" date="2015-01" db="EMBL/GenBank/DDBJ databases">
        <title>Evolutionary Origins and Diversification of the Mycorrhizal Mutualists.</title>
        <authorList>
            <consortium name="DOE Joint Genome Institute"/>
            <consortium name="Mycorrhizal Genomics Consortium"/>
            <person name="Kohler A."/>
            <person name="Kuo A."/>
            <person name="Nagy L.G."/>
            <person name="Floudas D."/>
            <person name="Copeland A."/>
            <person name="Barry K.W."/>
            <person name="Cichocki N."/>
            <person name="Veneault-Fourrey C."/>
            <person name="LaButti K."/>
            <person name="Lindquist E.A."/>
            <person name="Lipzen A."/>
            <person name="Lundell T."/>
            <person name="Morin E."/>
            <person name="Murat C."/>
            <person name="Riley R."/>
            <person name="Ohm R."/>
            <person name="Sun H."/>
            <person name="Tunlid A."/>
            <person name="Henrissat B."/>
            <person name="Grigoriev I.V."/>
            <person name="Hibbett D.S."/>
            <person name="Martin F."/>
        </authorList>
    </citation>
    <scope>NUCLEOTIDE SEQUENCE [LARGE SCALE GENOMIC DNA]</scope>
    <source>
        <strain evidence="4">Marx 270</strain>
    </source>
</reference>
<feature type="region of interest" description="Disordered" evidence="1">
    <location>
        <begin position="34"/>
        <end position="75"/>
    </location>
</feature>
<dbReference type="OrthoDB" id="2640605at2759"/>
<keyword evidence="4" id="KW-1185">Reference proteome</keyword>
<dbReference type="AlphaFoldDB" id="A0A0C3JY61"/>
<sequence>MSGSLNSPYSKALAVVCVGAIALTAGSMYFAADDSKKEEGPDSLYREQPHSGQDDAKYHSSDVTEKLREPPLVKK</sequence>
<dbReference type="Proteomes" id="UP000054217">
    <property type="component" value="Unassembled WGS sequence"/>
</dbReference>
<evidence type="ECO:0000313" key="4">
    <source>
        <dbReference type="Proteomes" id="UP000054217"/>
    </source>
</evidence>
<dbReference type="InParanoid" id="A0A0C3JY61"/>
<keyword evidence="2" id="KW-1133">Transmembrane helix</keyword>
<gene>
    <name evidence="3" type="ORF">M404DRAFT_992323</name>
</gene>
<protein>
    <submittedName>
        <fullName evidence="3">Uncharacterized protein</fullName>
    </submittedName>
</protein>
<accession>A0A0C3JY61</accession>
<evidence type="ECO:0000256" key="2">
    <source>
        <dbReference type="SAM" id="Phobius"/>
    </source>
</evidence>
<keyword evidence="2" id="KW-0472">Membrane</keyword>
<proteinExistence type="predicted"/>
<name>A0A0C3JY61_PISTI</name>
<dbReference type="EMBL" id="KN831945">
    <property type="protein sequence ID" value="KIO14088.1"/>
    <property type="molecule type" value="Genomic_DNA"/>
</dbReference>